<proteinExistence type="predicted"/>
<gene>
    <name evidence="1" type="ORF">PIB30_004508</name>
</gene>
<reference evidence="1 2" key="1">
    <citation type="journal article" date="2023" name="Plants (Basel)">
        <title>Bridging the Gap: Combining Genomics and Transcriptomics Approaches to Understand Stylosanthes scabra, an Orphan Legume from the Brazilian Caatinga.</title>
        <authorList>
            <person name="Ferreira-Neto J.R.C."/>
            <person name="da Silva M.D."/>
            <person name="Binneck E."/>
            <person name="de Melo N.F."/>
            <person name="da Silva R.H."/>
            <person name="de Melo A.L.T.M."/>
            <person name="Pandolfi V."/>
            <person name="Bustamante F.O."/>
            <person name="Brasileiro-Vidal A.C."/>
            <person name="Benko-Iseppon A.M."/>
        </authorList>
    </citation>
    <scope>NUCLEOTIDE SEQUENCE [LARGE SCALE GENOMIC DNA]</scope>
    <source>
        <tissue evidence="1">Leaves</tissue>
    </source>
</reference>
<keyword evidence="2" id="KW-1185">Reference proteome</keyword>
<name>A0ABU6X4H9_9FABA</name>
<dbReference type="EMBL" id="JASCZI010211457">
    <property type="protein sequence ID" value="MED6191848.1"/>
    <property type="molecule type" value="Genomic_DNA"/>
</dbReference>
<evidence type="ECO:0000313" key="1">
    <source>
        <dbReference type="EMBL" id="MED6191848.1"/>
    </source>
</evidence>
<comment type="caution">
    <text evidence="1">The sequence shown here is derived from an EMBL/GenBank/DDBJ whole genome shotgun (WGS) entry which is preliminary data.</text>
</comment>
<evidence type="ECO:0008006" key="3">
    <source>
        <dbReference type="Google" id="ProtNLM"/>
    </source>
</evidence>
<organism evidence="1 2">
    <name type="scientific">Stylosanthes scabra</name>
    <dbReference type="NCBI Taxonomy" id="79078"/>
    <lineage>
        <taxon>Eukaryota</taxon>
        <taxon>Viridiplantae</taxon>
        <taxon>Streptophyta</taxon>
        <taxon>Embryophyta</taxon>
        <taxon>Tracheophyta</taxon>
        <taxon>Spermatophyta</taxon>
        <taxon>Magnoliopsida</taxon>
        <taxon>eudicotyledons</taxon>
        <taxon>Gunneridae</taxon>
        <taxon>Pentapetalae</taxon>
        <taxon>rosids</taxon>
        <taxon>fabids</taxon>
        <taxon>Fabales</taxon>
        <taxon>Fabaceae</taxon>
        <taxon>Papilionoideae</taxon>
        <taxon>50 kb inversion clade</taxon>
        <taxon>dalbergioids sensu lato</taxon>
        <taxon>Dalbergieae</taxon>
        <taxon>Pterocarpus clade</taxon>
        <taxon>Stylosanthes</taxon>
    </lineage>
</organism>
<accession>A0ABU6X4H9</accession>
<protein>
    <recommendedName>
        <fullName evidence="3">Transmembrane protein</fullName>
    </recommendedName>
</protein>
<evidence type="ECO:0000313" key="2">
    <source>
        <dbReference type="Proteomes" id="UP001341840"/>
    </source>
</evidence>
<sequence>MAPLCPCFVESSSSLLKEDRRRLVPRSSFCSSTPFDLLAVSLPFVTAVRRYDLSLCSLSFCSSICSLPPPTTSLSPLSVLPSAHSLVP</sequence>
<feature type="non-terminal residue" evidence="1">
    <location>
        <position position="88"/>
    </location>
</feature>
<dbReference type="Proteomes" id="UP001341840">
    <property type="component" value="Unassembled WGS sequence"/>
</dbReference>